<keyword evidence="1" id="KW-0808">Transferase</keyword>
<keyword evidence="1" id="KW-0695">RNA-directed DNA polymerase</keyword>
<keyword evidence="1" id="KW-0548">Nucleotidyltransferase</keyword>
<dbReference type="GO" id="GO:0003964">
    <property type="term" value="F:RNA-directed DNA polymerase activity"/>
    <property type="evidence" value="ECO:0007669"/>
    <property type="project" value="UniProtKB-KW"/>
</dbReference>
<sequence>MLNPIWSYNIQIWGYAKPSQIQTIQAFQSISLYQITSAPWYASNLSLHKDLKIDIVSKIAKNYYKNFHTKTINRTNSLTSNLSSEFIPNNPPPPTSGASFGGGCRVYICTNIFEKHLL</sequence>
<dbReference type="EMBL" id="GGMR01014660">
    <property type="protein sequence ID" value="MBY27279.1"/>
    <property type="molecule type" value="Transcribed_RNA"/>
</dbReference>
<gene>
    <name evidence="1" type="ORF">g.165117</name>
</gene>
<proteinExistence type="predicted"/>
<protein>
    <submittedName>
        <fullName evidence="1">Putative RNA-directed DNA polymerase</fullName>
    </submittedName>
</protein>
<organism evidence="1">
    <name type="scientific">Schizaphis graminum</name>
    <name type="common">Green bug aphid</name>
    <dbReference type="NCBI Taxonomy" id="13262"/>
    <lineage>
        <taxon>Eukaryota</taxon>
        <taxon>Metazoa</taxon>
        <taxon>Ecdysozoa</taxon>
        <taxon>Arthropoda</taxon>
        <taxon>Hexapoda</taxon>
        <taxon>Insecta</taxon>
        <taxon>Pterygota</taxon>
        <taxon>Neoptera</taxon>
        <taxon>Paraneoptera</taxon>
        <taxon>Hemiptera</taxon>
        <taxon>Sternorrhyncha</taxon>
        <taxon>Aphidomorpha</taxon>
        <taxon>Aphidoidea</taxon>
        <taxon>Aphididae</taxon>
        <taxon>Aphidini</taxon>
        <taxon>Schizaphis</taxon>
    </lineage>
</organism>
<reference evidence="1" key="1">
    <citation type="submission" date="2018-04" db="EMBL/GenBank/DDBJ databases">
        <title>Transcriptome of Schizaphis graminum biotype I.</title>
        <authorList>
            <person name="Scully E.D."/>
            <person name="Geib S.M."/>
            <person name="Palmer N.A."/>
            <person name="Koch K."/>
            <person name="Bradshaw J."/>
            <person name="Heng-Moss T."/>
            <person name="Sarath G."/>
        </authorList>
    </citation>
    <scope>NUCLEOTIDE SEQUENCE</scope>
</reference>
<name>A0A2S2PCV7_SCHGA</name>
<accession>A0A2S2PCV7</accession>
<evidence type="ECO:0000313" key="1">
    <source>
        <dbReference type="EMBL" id="MBY27279.1"/>
    </source>
</evidence>
<dbReference type="AlphaFoldDB" id="A0A2S2PCV7"/>